<evidence type="ECO:0000313" key="4">
    <source>
        <dbReference type="Proteomes" id="UP000232722"/>
    </source>
</evidence>
<reference evidence="2 3" key="4">
    <citation type="submission" date="2017-10" db="EMBL/GenBank/DDBJ databases">
        <title>Genome analyses suggest a sexual origin of heterokaryosis in a supposedly ancient asexual fungus.</title>
        <authorList>
            <person name="Corradi N."/>
            <person name="Sedzielewska K."/>
            <person name="Noel J."/>
            <person name="Charron P."/>
            <person name="Farinelli L."/>
            <person name="Marton T."/>
            <person name="Kruger M."/>
            <person name="Pelin A."/>
            <person name="Brachmann A."/>
            <person name="Corradi N."/>
        </authorList>
    </citation>
    <scope>NUCLEOTIDE SEQUENCE [LARGE SCALE GENOMIC DNA]</scope>
    <source>
        <strain evidence="2 3">A1</strain>
    </source>
</reference>
<comment type="caution">
    <text evidence="1">The sequence shown here is derived from an EMBL/GenBank/DDBJ whole genome shotgun (WGS) entry which is preliminary data.</text>
</comment>
<dbReference type="VEuPathDB" id="FungiDB:RhiirA1_415102"/>
<feature type="non-terminal residue" evidence="1">
    <location>
        <position position="66"/>
    </location>
</feature>
<dbReference type="EMBL" id="LLXJ01000160">
    <property type="protein sequence ID" value="PKC13936.1"/>
    <property type="molecule type" value="Genomic_DNA"/>
</dbReference>
<evidence type="ECO:0000313" key="2">
    <source>
        <dbReference type="EMBL" id="PKC69850.1"/>
    </source>
</evidence>
<dbReference type="Proteomes" id="UP000232722">
    <property type="component" value="Unassembled WGS sequence"/>
</dbReference>
<proteinExistence type="predicted"/>
<dbReference type="AlphaFoldDB" id="A0A2N0Q4F6"/>
<protein>
    <submittedName>
        <fullName evidence="1">Uncharacterized protein</fullName>
    </submittedName>
</protein>
<reference evidence="2 3" key="3">
    <citation type="submission" date="2017-10" db="EMBL/GenBank/DDBJ databases">
        <title>Extensive intraspecific genome diversity in a model arbuscular mycorrhizal fungus.</title>
        <authorList>
            <person name="Chen E.C.H."/>
            <person name="Morin E."/>
            <person name="Baudet D."/>
            <person name="Noel J."/>
            <person name="Ndikumana S."/>
            <person name="Charron P."/>
            <person name="St-Onge C."/>
            <person name="Giorgi J."/>
            <person name="Grigoriev I.V."/>
            <person name="Roux C."/>
            <person name="Martin F.M."/>
            <person name="Corradi N."/>
        </authorList>
    </citation>
    <scope>NUCLEOTIDE SEQUENCE [LARGE SCALE GENOMIC DNA]</scope>
    <source>
        <strain evidence="2 3">A1</strain>
    </source>
</reference>
<gene>
    <name evidence="2" type="ORF">RhiirA1_415102</name>
    <name evidence="1" type="ORF">RhiirA5_351004</name>
</gene>
<dbReference type="Proteomes" id="UP000232688">
    <property type="component" value="Unassembled WGS sequence"/>
</dbReference>
<sequence length="66" mass="7738">METHLFNKTKELVELTRNFEKRRAGIDESTKVLPIKLRQQICAALGNRGFNDMIDNEKKTFTHDFV</sequence>
<evidence type="ECO:0000313" key="1">
    <source>
        <dbReference type="EMBL" id="PKC13936.1"/>
    </source>
</evidence>
<reference evidence="1 4" key="1">
    <citation type="submission" date="2016-04" db="EMBL/GenBank/DDBJ databases">
        <title>Genome analyses suggest a sexual origin of heterokaryosis in a supposedly ancient asexual fungus.</title>
        <authorList>
            <person name="Ropars J."/>
            <person name="Sedzielewska K."/>
            <person name="Noel J."/>
            <person name="Charron P."/>
            <person name="Farinelli L."/>
            <person name="Marton T."/>
            <person name="Kruger M."/>
            <person name="Pelin A."/>
            <person name="Brachmann A."/>
            <person name="Corradi N."/>
        </authorList>
    </citation>
    <scope>NUCLEOTIDE SEQUENCE [LARGE SCALE GENOMIC DNA]</scope>
    <source>
        <strain evidence="1 4">A5</strain>
    </source>
</reference>
<dbReference type="EMBL" id="LLXH01000255">
    <property type="protein sequence ID" value="PKC69850.1"/>
    <property type="molecule type" value="Genomic_DNA"/>
</dbReference>
<evidence type="ECO:0000313" key="3">
    <source>
        <dbReference type="Proteomes" id="UP000232688"/>
    </source>
</evidence>
<organism evidence="1 4">
    <name type="scientific">Rhizophagus irregularis</name>
    <dbReference type="NCBI Taxonomy" id="588596"/>
    <lineage>
        <taxon>Eukaryota</taxon>
        <taxon>Fungi</taxon>
        <taxon>Fungi incertae sedis</taxon>
        <taxon>Mucoromycota</taxon>
        <taxon>Glomeromycotina</taxon>
        <taxon>Glomeromycetes</taxon>
        <taxon>Glomerales</taxon>
        <taxon>Glomeraceae</taxon>
        <taxon>Rhizophagus</taxon>
    </lineage>
</organism>
<accession>A0A2N0Q4F6</accession>
<name>A0A2N0Q4F6_9GLOM</name>
<reference evidence="1 4" key="2">
    <citation type="submission" date="2017-09" db="EMBL/GenBank/DDBJ databases">
        <title>Extensive intraspecific genome diversity in a model arbuscular mycorrhizal fungus.</title>
        <authorList>
            <person name="Chen E.C."/>
            <person name="Morin E."/>
            <person name="Beaudet D."/>
            <person name="Noel J."/>
            <person name="Ndikumana S."/>
            <person name="Charron P."/>
            <person name="St-Onge C."/>
            <person name="Giorgi J."/>
            <person name="Grigoriev I.V."/>
            <person name="Roux C."/>
            <person name="Martin F.M."/>
            <person name="Corradi N."/>
        </authorList>
    </citation>
    <scope>NUCLEOTIDE SEQUENCE [LARGE SCALE GENOMIC DNA]</scope>
    <source>
        <strain evidence="1 4">A5</strain>
    </source>
</reference>